<dbReference type="Proteomes" id="UP000445000">
    <property type="component" value="Unassembled WGS sequence"/>
</dbReference>
<gene>
    <name evidence="4" type="ORF">GCM10011487_36000</name>
</gene>
<name>A0A829YEE6_9GAMM</name>
<evidence type="ECO:0000313" key="5">
    <source>
        <dbReference type="Proteomes" id="UP000445000"/>
    </source>
</evidence>
<dbReference type="Gene3D" id="3.40.30.10">
    <property type="entry name" value="Glutaredoxin"/>
    <property type="match status" value="1"/>
</dbReference>
<dbReference type="GO" id="GO:0016209">
    <property type="term" value="F:antioxidant activity"/>
    <property type="evidence" value="ECO:0007669"/>
    <property type="project" value="InterPro"/>
</dbReference>
<dbReference type="InterPro" id="IPR036249">
    <property type="entry name" value="Thioredoxin-like_sf"/>
</dbReference>
<evidence type="ECO:0000259" key="3">
    <source>
        <dbReference type="PROSITE" id="PS51352"/>
    </source>
</evidence>
<accession>A0A829YEE6</accession>
<reference evidence="5" key="1">
    <citation type="submission" date="2020-01" db="EMBL/GenBank/DDBJ databases">
        <title>'Steroidobacter agaridevorans' sp. nov., agar-degrading bacteria isolated from rhizosphere soils.</title>
        <authorList>
            <person name="Ikenaga M."/>
            <person name="Kataoka M."/>
            <person name="Murouchi A."/>
            <person name="Katsuragi S."/>
            <person name="Sakai M."/>
        </authorList>
    </citation>
    <scope>NUCLEOTIDE SEQUENCE [LARGE SCALE GENOMIC DNA]</scope>
    <source>
        <strain evidence="5">YU21-B</strain>
    </source>
</reference>
<evidence type="ECO:0000313" key="4">
    <source>
        <dbReference type="EMBL" id="GFE81600.1"/>
    </source>
</evidence>
<sequence>MPRFALLALLLLGPAVCVPATQLVGQPAPDFALRSWDGANMRLSEHSGEVVLINFWATWCGPCRQEMPLLDEIYGKYRRAGLVLFSVNLDEETNLDAAREMAKTLRVSYPVLFDARKEVSRAYQASTMPLTVLIDREGVVRYISEGYKSGYETRYTEKLRELLNE</sequence>
<dbReference type="AlphaFoldDB" id="A0A829YEE6"/>
<proteinExistence type="predicted"/>
<dbReference type="PROSITE" id="PS51352">
    <property type="entry name" value="THIOREDOXIN_2"/>
    <property type="match status" value="1"/>
</dbReference>
<dbReference type="PANTHER" id="PTHR42852:SF17">
    <property type="entry name" value="THIOREDOXIN-LIKE PROTEIN HI_1115"/>
    <property type="match status" value="1"/>
</dbReference>
<feature type="domain" description="Thioredoxin" evidence="3">
    <location>
        <begin position="22"/>
        <end position="165"/>
    </location>
</feature>
<dbReference type="PANTHER" id="PTHR42852">
    <property type="entry name" value="THIOL:DISULFIDE INTERCHANGE PROTEIN DSBE"/>
    <property type="match status" value="1"/>
</dbReference>
<evidence type="ECO:0000256" key="1">
    <source>
        <dbReference type="ARBA" id="ARBA00023284"/>
    </source>
</evidence>
<dbReference type="InterPro" id="IPR050553">
    <property type="entry name" value="Thioredoxin_ResA/DsbE_sf"/>
</dbReference>
<keyword evidence="2" id="KW-0732">Signal</keyword>
<comment type="caution">
    <text evidence="4">The sequence shown here is derived from an EMBL/GenBank/DDBJ whole genome shotgun (WGS) entry which is preliminary data.</text>
</comment>
<dbReference type="Pfam" id="PF00578">
    <property type="entry name" value="AhpC-TSA"/>
    <property type="match status" value="1"/>
</dbReference>
<dbReference type="GO" id="GO:0015036">
    <property type="term" value="F:disulfide oxidoreductase activity"/>
    <property type="evidence" value="ECO:0007669"/>
    <property type="project" value="UniProtKB-ARBA"/>
</dbReference>
<dbReference type="InterPro" id="IPR000866">
    <property type="entry name" value="AhpC/TSA"/>
</dbReference>
<dbReference type="SUPFAM" id="SSF52833">
    <property type="entry name" value="Thioredoxin-like"/>
    <property type="match status" value="1"/>
</dbReference>
<evidence type="ECO:0000256" key="2">
    <source>
        <dbReference type="SAM" id="SignalP"/>
    </source>
</evidence>
<dbReference type="PROSITE" id="PS00194">
    <property type="entry name" value="THIOREDOXIN_1"/>
    <property type="match status" value="1"/>
</dbReference>
<keyword evidence="1" id="KW-0676">Redox-active center</keyword>
<feature type="chain" id="PRO_5032879061" description="Thioredoxin domain-containing protein" evidence="2">
    <location>
        <begin position="21"/>
        <end position="165"/>
    </location>
</feature>
<dbReference type="InterPro" id="IPR013766">
    <property type="entry name" value="Thioredoxin_domain"/>
</dbReference>
<dbReference type="InterPro" id="IPR017937">
    <property type="entry name" value="Thioredoxin_CS"/>
</dbReference>
<keyword evidence="5" id="KW-1185">Reference proteome</keyword>
<dbReference type="CDD" id="cd02966">
    <property type="entry name" value="TlpA_like_family"/>
    <property type="match status" value="1"/>
</dbReference>
<organism evidence="4 5">
    <name type="scientific">Steroidobacter agaridevorans</name>
    <dbReference type="NCBI Taxonomy" id="2695856"/>
    <lineage>
        <taxon>Bacteria</taxon>
        <taxon>Pseudomonadati</taxon>
        <taxon>Pseudomonadota</taxon>
        <taxon>Gammaproteobacteria</taxon>
        <taxon>Steroidobacterales</taxon>
        <taxon>Steroidobacteraceae</taxon>
        <taxon>Steroidobacter</taxon>
    </lineage>
</organism>
<feature type="signal peptide" evidence="2">
    <location>
        <begin position="1"/>
        <end position="20"/>
    </location>
</feature>
<protein>
    <recommendedName>
        <fullName evidence="3">Thioredoxin domain-containing protein</fullName>
    </recommendedName>
</protein>
<dbReference type="EMBL" id="BLJN01000003">
    <property type="protein sequence ID" value="GFE81600.1"/>
    <property type="molecule type" value="Genomic_DNA"/>
</dbReference>